<dbReference type="InterPro" id="IPR032808">
    <property type="entry name" value="DoxX"/>
</dbReference>
<sequence>MPNLLQTSRTEHSKTITVVSWTLRILAAAAFLAAGGAKLAGVPMMVAIFDQIGAGQWFRLLTGAIEVAGGIAILVPVTAAFGAVLLAATMVCAVLTHLVLIGGSPVPAIVLLVMTSTVAWLHRRTLSTFVQNHG</sequence>
<dbReference type="Pfam" id="PF13564">
    <property type="entry name" value="DoxX_2"/>
    <property type="match status" value="1"/>
</dbReference>
<gene>
    <name evidence="6" type="ORF">HB776_18015</name>
</gene>
<evidence type="ECO:0000256" key="5">
    <source>
        <dbReference type="SAM" id="Phobius"/>
    </source>
</evidence>
<dbReference type="AlphaFoldDB" id="A0A7G6U1L1"/>
<dbReference type="GO" id="GO:0016020">
    <property type="term" value="C:membrane"/>
    <property type="evidence" value="ECO:0007669"/>
    <property type="project" value="UniProtKB-SubCell"/>
</dbReference>
<dbReference type="RefSeq" id="WP_184511790.1">
    <property type="nucleotide sequence ID" value="NZ_CP050292.1"/>
</dbReference>
<feature type="transmembrane region" description="Helical" evidence="5">
    <location>
        <begin position="60"/>
        <end position="88"/>
    </location>
</feature>
<reference evidence="7" key="1">
    <citation type="journal article" date="2020" name="Mol. Plant Microbe">
        <title>Rhizobial microsymbionts of the narrowly endemic Oxytropis species growing in Kamchatka are characterized by significant genetic diversity and possess a set of genes that are associated with T3SS and T6SS secretion systems and can affect the development of symbiosis.</title>
        <authorList>
            <person name="Safronova V."/>
            <person name="Guro P."/>
            <person name="Sazanova A."/>
            <person name="Kuznetsova I."/>
            <person name="Belimov A."/>
            <person name="Yakubov V."/>
            <person name="Chirak E."/>
            <person name="Afonin A."/>
            <person name="Gogolev Y."/>
            <person name="Andronov E."/>
            <person name="Tikhonovich I."/>
        </authorList>
    </citation>
    <scope>NUCLEOTIDE SEQUENCE [LARGE SCALE GENOMIC DNA]</scope>
    <source>
        <strain evidence="7">581</strain>
    </source>
</reference>
<dbReference type="Proteomes" id="UP000515291">
    <property type="component" value="Chromosome"/>
</dbReference>
<organism evidence="6 7">
    <name type="scientific">Tardiphaga robiniae</name>
    <dbReference type="NCBI Taxonomy" id="943830"/>
    <lineage>
        <taxon>Bacteria</taxon>
        <taxon>Pseudomonadati</taxon>
        <taxon>Pseudomonadota</taxon>
        <taxon>Alphaproteobacteria</taxon>
        <taxon>Hyphomicrobiales</taxon>
        <taxon>Nitrobacteraceae</taxon>
        <taxon>Tardiphaga</taxon>
    </lineage>
</organism>
<evidence type="ECO:0000256" key="1">
    <source>
        <dbReference type="ARBA" id="ARBA00004141"/>
    </source>
</evidence>
<dbReference type="EMBL" id="CP050292">
    <property type="protein sequence ID" value="QND72893.1"/>
    <property type="molecule type" value="Genomic_DNA"/>
</dbReference>
<evidence type="ECO:0000256" key="2">
    <source>
        <dbReference type="ARBA" id="ARBA00022692"/>
    </source>
</evidence>
<protein>
    <submittedName>
        <fullName evidence="6">DoxX family membrane protein</fullName>
    </submittedName>
</protein>
<feature type="transmembrane region" description="Helical" evidence="5">
    <location>
        <begin position="25"/>
        <end position="48"/>
    </location>
</feature>
<dbReference type="KEGG" id="trb:HB776_18015"/>
<keyword evidence="4 5" id="KW-0472">Membrane</keyword>
<evidence type="ECO:0000256" key="4">
    <source>
        <dbReference type="ARBA" id="ARBA00023136"/>
    </source>
</evidence>
<keyword evidence="3 5" id="KW-1133">Transmembrane helix</keyword>
<evidence type="ECO:0000313" key="6">
    <source>
        <dbReference type="EMBL" id="QND72893.1"/>
    </source>
</evidence>
<keyword evidence="2 5" id="KW-0812">Transmembrane</keyword>
<feature type="transmembrane region" description="Helical" evidence="5">
    <location>
        <begin position="94"/>
        <end position="121"/>
    </location>
</feature>
<accession>A0A7G6U1L1</accession>
<proteinExistence type="predicted"/>
<evidence type="ECO:0000256" key="3">
    <source>
        <dbReference type="ARBA" id="ARBA00022989"/>
    </source>
</evidence>
<name>A0A7G6U1L1_9BRAD</name>
<evidence type="ECO:0000313" key="7">
    <source>
        <dbReference type="Proteomes" id="UP000515291"/>
    </source>
</evidence>
<comment type="subcellular location">
    <subcellularLocation>
        <location evidence="1">Membrane</location>
        <topology evidence="1">Multi-pass membrane protein</topology>
    </subcellularLocation>
</comment>